<dbReference type="EMBL" id="LR797474">
    <property type="protein sequence ID" value="CAB4219018.1"/>
    <property type="molecule type" value="Genomic_DNA"/>
</dbReference>
<gene>
    <name evidence="1" type="ORF">UFOVP1604_101</name>
</gene>
<sequence>MTPEEKIAILEAKLELRSKIMLELMDATEYYQSRSHIIEKISLELMACPWWKITKLIKLEKRIHLAILSHMEDRSIDQTFDRLMELAVNNLEDLNS</sequence>
<name>A0A6J5SU08_9CAUD</name>
<organism evidence="1">
    <name type="scientific">uncultured Caudovirales phage</name>
    <dbReference type="NCBI Taxonomy" id="2100421"/>
    <lineage>
        <taxon>Viruses</taxon>
        <taxon>Duplodnaviria</taxon>
        <taxon>Heunggongvirae</taxon>
        <taxon>Uroviricota</taxon>
        <taxon>Caudoviricetes</taxon>
        <taxon>Peduoviridae</taxon>
        <taxon>Maltschvirus</taxon>
        <taxon>Maltschvirus maltsch</taxon>
    </lineage>
</organism>
<reference evidence="1" key="1">
    <citation type="submission" date="2020-05" db="EMBL/GenBank/DDBJ databases">
        <authorList>
            <person name="Chiriac C."/>
            <person name="Salcher M."/>
            <person name="Ghai R."/>
            <person name="Kavagutti S V."/>
        </authorList>
    </citation>
    <scope>NUCLEOTIDE SEQUENCE</scope>
</reference>
<protein>
    <submittedName>
        <fullName evidence="1">Uncharacterized protein</fullName>
    </submittedName>
</protein>
<proteinExistence type="predicted"/>
<evidence type="ECO:0000313" key="1">
    <source>
        <dbReference type="EMBL" id="CAB4219018.1"/>
    </source>
</evidence>
<accession>A0A6J5SU08</accession>